<sequence length="134" mass="15029">MNVLYSVIAEEANLRHDGRMDVSGIFHELYAPGFPAQQERLTLVVTMEWAAEERGSIDFSVNLLDPARSPVLTINAQTQVEDQYAIHRAARTQMAIPMDGIVFPTPGTYQFELTVGEHKEDLAKIYLIEDANAH</sequence>
<comment type="caution">
    <text evidence="1">The sequence shown here is derived from an EMBL/GenBank/DDBJ whole genome shotgun (WGS) entry which is preliminary data.</text>
</comment>
<accession>A0A841H004</accession>
<dbReference type="RefSeq" id="WP_170036761.1">
    <property type="nucleotide sequence ID" value="NZ_JABDTL010000002.1"/>
</dbReference>
<name>A0A841H004_9BACT</name>
<organism evidence="1 2">
    <name type="scientific">Longimicrobium terrae</name>
    <dbReference type="NCBI Taxonomy" id="1639882"/>
    <lineage>
        <taxon>Bacteria</taxon>
        <taxon>Pseudomonadati</taxon>
        <taxon>Gemmatimonadota</taxon>
        <taxon>Longimicrobiia</taxon>
        <taxon>Longimicrobiales</taxon>
        <taxon>Longimicrobiaceae</taxon>
        <taxon>Longimicrobium</taxon>
    </lineage>
</organism>
<dbReference type="EMBL" id="JACHIA010000008">
    <property type="protein sequence ID" value="MBB6071391.1"/>
    <property type="molecule type" value="Genomic_DNA"/>
</dbReference>
<dbReference type="AlphaFoldDB" id="A0A841H004"/>
<protein>
    <submittedName>
        <fullName evidence="1">Uncharacterized protein</fullName>
    </submittedName>
</protein>
<gene>
    <name evidence="1" type="ORF">HNQ61_003015</name>
</gene>
<evidence type="ECO:0000313" key="2">
    <source>
        <dbReference type="Proteomes" id="UP000582837"/>
    </source>
</evidence>
<dbReference type="InterPro" id="IPR054221">
    <property type="entry name" value="DUF6941"/>
</dbReference>
<dbReference type="Proteomes" id="UP000582837">
    <property type="component" value="Unassembled WGS sequence"/>
</dbReference>
<dbReference type="Pfam" id="PF22091">
    <property type="entry name" value="DUF6941"/>
    <property type="match status" value="1"/>
</dbReference>
<reference evidence="1 2" key="1">
    <citation type="submission" date="2020-08" db="EMBL/GenBank/DDBJ databases">
        <title>Genomic Encyclopedia of Type Strains, Phase IV (KMG-IV): sequencing the most valuable type-strain genomes for metagenomic binning, comparative biology and taxonomic classification.</title>
        <authorList>
            <person name="Goeker M."/>
        </authorList>
    </citation>
    <scope>NUCLEOTIDE SEQUENCE [LARGE SCALE GENOMIC DNA]</scope>
    <source>
        <strain evidence="1 2">DSM 29007</strain>
    </source>
</reference>
<keyword evidence="2" id="KW-1185">Reference proteome</keyword>
<evidence type="ECO:0000313" key="1">
    <source>
        <dbReference type="EMBL" id="MBB6071391.1"/>
    </source>
</evidence>
<proteinExistence type="predicted"/>